<sequence length="140" mass="15590">MRRALFALLAAYSAATANAGLTLIRGRCYADGCMVALPVTGKADIKPCRSDYPCQHFGVDECAFIQGQDMSMCNAEGIRLLQEKLNFLEAPVPCQERGEVRDVSPRPTDRVRSPSPHVKVEDQHVKIEDQFRHIKIEDTS</sequence>
<evidence type="ECO:0000313" key="3">
    <source>
        <dbReference type="EMBL" id="UNI23317.1"/>
    </source>
</evidence>
<evidence type="ECO:0000313" key="4">
    <source>
        <dbReference type="Proteomes" id="UP000829364"/>
    </source>
</evidence>
<dbReference type="AlphaFoldDB" id="A0A9Q8QRT8"/>
<feature type="region of interest" description="Disordered" evidence="1">
    <location>
        <begin position="98"/>
        <end position="120"/>
    </location>
</feature>
<reference evidence="3" key="1">
    <citation type="submission" date="2021-11" db="EMBL/GenBank/DDBJ databases">
        <title>Purpureocillium_takamizusanense_genome.</title>
        <authorList>
            <person name="Nguyen N.-H."/>
        </authorList>
    </citation>
    <scope>NUCLEOTIDE SEQUENCE</scope>
    <source>
        <strain evidence="3">PT3</strain>
    </source>
</reference>
<feature type="signal peptide" evidence="2">
    <location>
        <begin position="1"/>
        <end position="19"/>
    </location>
</feature>
<feature type="chain" id="PRO_5040448484" evidence="2">
    <location>
        <begin position="20"/>
        <end position="140"/>
    </location>
</feature>
<keyword evidence="2" id="KW-0732">Signal</keyword>
<dbReference type="RefSeq" id="XP_047846798.1">
    <property type="nucleotide sequence ID" value="XM_047990789.1"/>
</dbReference>
<accession>A0A9Q8QRT8</accession>
<proteinExistence type="predicted"/>
<organism evidence="3 4">
    <name type="scientific">Purpureocillium takamizusanense</name>
    <dbReference type="NCBI Taxonomy" id="2060973"/>
    <lineage>
        <taxon>Eukaryota</taxon>
        <taxon>Fungi</taxon>
        <taxon>Dikarya</taxon>
        <taxon>Ascomycota</taxon>
        <taxon>Pezizomycotina</taxon>
        <taxon>Sordariomycetes</taxon>
        <taxon>Hypocreomycetidae</taxon>
        <taxon>Hypocreales</taxon>
        <taxon>Ophiocordycipitaceae</taxon>
        <taxon>Purpureocillium</taxon>
    </lineage>
</organism>
<keyword evidence="4" id="KW-1185">Reference proteome</keyword>
<evidence type="ECO:0000256" key="1">
    <source>
        <dbReference type="SAM" id="MobiDB-lite"/>
    </source>
</evidence>
<gene>
    <name evidence="3" type="ORF">JDV02_009147</name>
</gene>
<dbReference type="GeneID" id="72071092"/>
<protein>
    <submittedName>
        <fullName evidence="3">Uncharacterized protein</fullName>
    </submittedName>
</protein>
<dbReference type="Proteomes" id="UP000829364">
    <property type="component" value="Chromosome 9"/>
</dbReference>
<dbReference type="KEGG" id="ptkz:JDV02_009147"/>
<name>A0A9Q8QRT8_9HYPO</name>
<dbReference type="EMBL" id="CP086362">
    <property type="protein sequence ID" value="UNI23317.1"/>
    <property type="molecule type" value="Genomic_DNA"/>
</dbReference>
<evidence type="ECO:0000256" key="2">
    <source>
        <dbReference type="SAM" id="SignalP"/>
    </source>
</evidence>